<evidence type="ECO:0008006" key="15">
    <source>
        <dbReference type="Google" id="ProtNLM"/>
    </source>
</evidence>
<comment type="caution">
    <text evidence="13">The sequence shown here is derived from an EMBL/GenBank/DDBJ whole genome shotgun (WGS) entry which is preliminary data.</text>
</comment>
<evidence type="ECO:0000256" key="3">
    <source>
        <dbReference type="ARBA" id="ARBA00022679"/>
    </source>
</evidence>
<feature type="region of interest" description="Disordered" evidence="10">
    <location>
        <begin position="255"/>
        <end position="292"/>
    </location>
</feature>
<accession>A0ABQ9EKM7</accession>
<protein>
    <recommendedName>
        <fullName evidence="15">N-acetyltransferase ESCO2</fullName>
    </recommendedName>
</protein>
<feature type="domain" description="N-acetyltransferase ESCO acetyl-transferase" evidence="12">
    <location>
        <begin position="583"/>
        <end position="651"/>
    </location>
</feature>
<keyword evidence="4" id="KW-0479">Metal-binding</keyword>
<keyword evidence="5" id="KW-0863">Zinc-finger</keyword>
<dbReference type="InterPro" id="IPR028005">
    <property type="entry name" value="AcTrfase_ESCO_Znf_dom"/>
</dbReference>
<evidence type="ECO:0000256" key="8">
    <source>
        <dbReference type="ARBA" id="ARBA00023306"/>
    </source>
</evidence>
<keyword evidence="7" id="KW-0539">Nucleus</keyword>
<feature type="compositionally biased region" description="Low complexity" evidence="10">
    <location>
        <begin position="260"/>
        <end position="270"/>
    </location>
</feature>
<gene>
    <name evidence="13" type="ORF">KUTeg_016359</name>
</gene>
<proteinExistence type="inferred from homology"/>
<comment type="subcellular location">
    <subcellularLocation>
        <location evidence="1">Nucleus</location>
    </subcellularLocation>
</comment>
<feature type="region of interest" description="Disordered" evidence="10">
    <location>
        <begin position="330"/>
        <end position="368"/>
    </location>
</feature>
<evidence type="ECO:0000256" key="4">
    <source>
        <dbReference type="ARBA" id="ARBA00022723"/>
    </source>
</evidence>
<dbReference type="PANTHER" id="PTHR45884:SF2">
    <property type="entry name" value="N-ACETYLTRANSFERASE ECO"/>
    <property type="match status" value="1"/>
</dbReference>
<evidence type="ECO:0000313" key="13">
    <source>
        <dbReference type="EMBL" id="KAJ8305814.1"/>
    </source>
</evidence>
<evidence type="ECO:0000259" key="11">
    <source>
        <dbReference type="Pfam" id="PF13878"/>
    </source>
</evidence>
<dbReference type="PANTHER" id="PTHR45884">
    <property type="entry name" value="N-ACETYLTRANSFERASE ECO"/>
    <property type="match status" value="1"/>
</dbReference>
<evidence type="ECO:0000256" key="7">
    <source>
        <dbReference type="ARBA" id="ARBA00023242"/>
    </source>
</evidence>
<evidence type="ECO:0000256" key="1">
    <source>
        <dbReference type="ARBA" id="ARBA00004123"/>
    </source>
</evidence>
<reference evidence="13 14" key="1">
    <citation type="submission" date="2022-12" db="EMBL/GenBank/DDBJ databases">
        <title>Chromosome-level genome of Tegillarca granosa.</title>
        <authorList>
            <person name="Kim J."/>
        </authorList>
    </citation>
    <scope>NUCLEOTIDE SEQUENCE [LARGE SCALE GENOMIC DNA]</scope>
    <source>
        <strain evidence="13">Teg-2019</strain>
        <tissue evidence="13">Adductor muscle</tissue>
    </source>
</reference>
<evidence type="ECO:0000256" key="10">
    <source>
        <dbReference type="SAM" id="MobiDB-lite"/>
    </source>
</evidence>
<feature type="domain" description="N-acetyltransferase ESCO zinc-finger" evidence="11">
    <location>
        <begin position="420"/>
        <end position="458"/>
    </location>
</feature>
<evidence type="ECO:0000256" key="2">
    <source>
        <dbReference type="ARBA" id="ARBA00005816"/>
    </source>
</evidence>
<feature type="compositionally biased region" description="Low complexity" evidence="10">
    <location>
        <begin position="339"/>
        <end position="356"/>
    </location>
</feature>
<evidence type="ECO:0000313" key="14">
    <source>
        <dbReference type="Proteomes" id="UP001217089"/>
    </source>
</evidence>
<sequence length="654" mass="72989">TSLDFLHVENTPPKKKKRNEREDFNVESTTDEDESSVTVKTFYGGKEKKNFPHSPRRRKSVNKLLARISGDENETSTSEEEWLSFRKKELEHVDSKTGDVSNNYVVEKQKILRPRNRSYSSTGNQPVNKSVERPKFITPDAKKSQKSLLSPLVTALIKENDLPNTPPSSGKKFFRTKSPASANKAVGSVIIGKGFNLKFVPKRKLSTESLQNSTTAAKKQKQAKSDKKMKKNTAYEASNLCSPVNKEQKVLVEKNDYKYSSNSPISSDSLSRGDNNDRTSRQSSIDSENFEKTVLVKTNDNVDDNVQSECDKESSVSGLCDVIDEVDGSPELFSNDSVSGRSTPTSENSSSTMSDSVASIKSGPTLRKHPDKKYYPLFSQNVTPKQKTLQEVISKTLRTRKNLRSPSSPRVLAVKEDSDQMILDAGQKKWGASQCEVCGMVFAHGSPVDHTTHANICQCCLSLQSNVIKFWILKGWKKERVVAEYPDDGSRIIMVLPEDQKYAVKKVEDINKVMGEELGFPDPSLCLRSGYKAFLFVSDDKMVDGCCVAESVTEGYRVIPDSQSQSSQPHPGRRPWCCESDAEPASVGISRIWVNGQRRRKGVATKLLDSVRHWFDYGVPIGKDQLAFSDPTPDGKNLATKYTGTKSFLVYKYT</sequence>
<evidence type="ECO:0000256" key="6">
    <source>
        <dbReference type="ARBA" id="ARBA00022833"/>
    </source>
</evidence>
<name>A0ABQ9EKM7_TEGGR</name>
<feature type="region of interest" description="Disordered" evidence="10">
    <location>
        <begin position="206"/>
        <end position="231"/>
    </location>
</feature>
<keyword evidence="3" id="KW-0808">Transferase</keyword>
<keyword evidence="9" id="KW-0012">Acyltransferase</keyword>
<evidence type="ECO:0000256" key="5">
    <source>
        <dbReference type="ARBA" id="ARBA00022771"/>
    </source>
</evidence>
<dbReference type="InterPro" id="IPR028009">
    <property type="entry name" value="ESCO_Acetyltransf_dom"/>
</dbReference>
<evidence type="ECO:0000259" key="12">
    <source>
        <dbReference type="Pfam" id="PF13880"/>
    </source>
</evidence>
<dbReference type="Proteomes" id="UP001217089">
    <property type="component" value="Unassembled WGS sequence"/>
</dbReference>
<organism evidence="13 14">
    <name type="scientific">Tegillarca granosa</name>
    <name type="common">Malaysian cockle</name>
    <name type="synonym">Anadara granosa</name>
    <dbReference type="NCBI Taxonomy" id="220873"/>
    <lineage>
        <taxon>Eukaryota</taxon>
        <taxon>Metazoa</taxon>
        <taxon>Spiralia</taxon>
        <taxon>Lophotrochozoa</taxon>
        <taxon>Mollusca</taxon>
        <taxon>Bivalvia</taxon>
        <taxon>Autobranchia</taxon>
        <taxon>Pteriomorphia</taxon>
        <taxon>Arcoida</taxon>
        <taxon>Arcoidea</taxon>
        <taxon>Arcidae</taxon>
        <taxon>Tegillarca</taxon>
    </lineage>
</organism>
<feature type="region of interest" description="Disordered" evidence="10">
    <location>
        <begin position="159"/>
        <end position="178"/>
    </location>
</feature>
<keyword evidence="6" id="KW-0862">Zinc</keyword>
<comment type="similarity">
    <text evidence="2">Belongs to the acetyltransferase family. ECO subfamily.</text>
</comment>
<feature type="compositionally biased region" description="Acidic residues" evidence="10">
    <location>
        <begin position="71"/>
        <end position="81"/>
    </location>
</feature>
<keyword evidence="8" id="KW-0131">Cell cycle</keyword>
<dbReference type="Pfam" id="PF13878">
    <property type="entry name" value="zf-C2H2_3"/>
    <property type="match status" value="1"/>
</dbReference>
<keyword evidence="14" id="KW-1185">Reference proteome</keyword>
<feature type="region of interest" description="Disordered" evidence="10">
    <location>
        <begin position="1"/>
        <end position="81"/>
    </location>
</feature>
<feature type="compositionally biased region" description="Basic residues" evidence="10">
    <location>
        <begin position="218"/>
        <end position="231"/>
    </location>
</feature>
<feature type="non-terminal residue" evidence="13">
    <location>
        <position position="1"/>
    </location>
</feature>
<evidence type="ECO:0000256" key="9">
    <source>
        <dbReference type="ARBA" id="ARBA00023315"/>
    </source>
</evidence>
<dbReference type="EMBL" id="JARBDR010000813">
    <property type="protein sequence ID" value="KAJ8305814.1"/>
    <property type="molecule type" value="Genomic_DNA"/>
</dbReference>
<dbReference type="Pfam" id="PF13880">
    <property type="entry name" value="Acetyltransf_13"/>
    <property type="match status" value="1"/>
</dbReference>